<organism evidence="8 9">
    <name type="scientific">Oncorhynchus tshawytscha</name>
    <name type="common">Chinook salmon</name>
    <name type="synonym">Salmo tshawytscha</name>
    <dbReference type="NCBI Taxonomy" id="74940"/>
    <lineage>
        <taxon>Eukaryota</taxon>
        <taxon>Metazoa</taxon>
        <taxon>Chordata</taxon>
        <taxon>Craniata</taxon>
        <taxon>Vertebrata</taxon>
        <taxon>Euteleostomi</taxon>
        <taxon>Actinopterygii</taxon>
        <taxon>Neopterygii</taxon>
        <taxon>Teleostei</taxon>
        <taxon>Protacanthopterygii</taxon>
        <taxon>Salmoniformes</taxon>
        <taxon>Salmonidae</taxon>
        <taxon>Salmoninae</taxon>
        <taxon>Oncorhynchus</taxon>
    </lineage>
</organism>
<dbReference type="Gene3D" id="2.60.120.40">
    <property type="match status" value="1"/>
</dbReference>
<comment type="subcellular location">
    <subcellularLocation>
        <location evidence="1">Membrane</location>
    </subcellularLocation>
</comment>
<dbReference type="InterPro" id="IPR006052">
    <property type="entry name" value="TNF_dom"/>
</dbReference>
<dbReference type="GO" id="GO:0005164">
    <property type="term" value="F:tumor necrosis factor receptor binding"/>
    <property type="evidence" value="ECO:0007669"/>
    <property type="project" value="InterPro"/>
</dbReference>
<keyword evidence="6" id="KW-0812">Transmembrane</keyword>
<evidence type="ECO:0000256" key="4">
    <source>
        <dbReference type="ARBA" id="ARBA00023136"/>
    </source>
</evidence>
<dbReference type="PANTHER" id="PTHR11471">
    <property type="entry name" value="TUMOR NECROSIS FACTOR FAMILY MEMBER"/>
    <property type="match status" value="1"/>
</dbReference>
<dbReference type="Proteomes" id="UP000694402">
    <property type="component" value="Unassembled WGS sequence"/>
</dbReference>
<feature type="compositionally biased region" description="Basic and acidic residues" evidence="5">
    <location>
        <begin position="91"/>
        <end position="105"/>
    </location>
</feature>
<dbReference type="GO" id="GO:0016020">
    <property type="term" value="C:membrane"/>
    <property type="evidence" value="ECO:0007669"/>
    <property type="project" value="UniProtKB-SubCell"/>
</dbReference>
<evidence type="ECO:0000313" key="9">
    <source>
        <dbReference type="Proteomes" id="UP000694402"/>
    </source>
</evidence>
<keyword evidence="6" id="KW-1133">Transmembrane helix</keyword>
<dbReference type="PROSITE" id="PS50049">
    <property type="entry name" value="THD_2"/>
    <property type="match status" value="1"/>
</dbReference>
<keyword evidence="4 6" id="KW-0472">Membrane</keyword>
<accession>A0A8C8HWF4</accession>
<dbReference type="GO" id="GO:0005615">
    <property type="term" value="C:extracellular space"/>
    <property type="evidence" value="ECO:0007669"/>
    <property type="project" value="UniProtKB-KW"/>
</dbReference>
<evidence type="ECO:0000256" key="6">
    <source>
        <dbReference type="SAM" id="Phobius"/>
    </source>
</evidence>
<dbReference type="SUPFAM" id="SSF49842">
    <property type="entry name" value="TNF-like"/>
    <property type="match status" value="1"/>
</dbReference>
<evidence type="ECO:0000256" key="2">
    <source>
        <dbReference type="ARBA" id="ARBA00008670"/>
    </source>
</evidence>
<reference evidence="8" key="1">
    <citation type="submission" date="2025-08" db="UniProtKB">
        <authorList>
            <consortium name="Ensembl"/>
        </authorList>
    </citation>
    <scope>IDENTIFICATION</scope>
</reference>
<proteinExistence type="inferred from homology"/>
<feature type="domain" description="THD" evidence="7">
    <location>
        <begin position="109"/>
        <end position="284"/>
    </location>
</feature>
<evidence type="ECO:0000256" key="1">
    <source>
        <dbReference type="ARBA" id="ARBA00004370"/>
    </source>
</evidence>
<evidence type="ECO:0000256" key="5">
    <source>
        <dbReference type="SAM" id="MobiDB-lite"/>
    </source>
</evidence>
<evidence type="ECO:0000256" key="3">
    <source>
        <dbReference type="ARBA" id="ARBA00022514"/>
    </source>
</evidence>
<protein>
    <recommendedName>
        <fullName evidence="7">THD domain-containing protein</fullName>
    </recommendedName>
</protein>
<feature type="transmembrane region" description="Helical" evidence="6">
    <location>
        <begin position="49"/>
        <end position="71"/>
    </location>
</feature>
<evidence type="ECO:0000313" key="8">
    <source>
        <dbReference type="Ensembl" id="ENSOTSP00005071384.1"/>
    </source>
</evidence>
<dbReference type="SMART" id="SM00207">
    <property type="entry name" value="TNF"/>
    <property type="match status" value="1"/>
</dbReference>
<dbReference type="AlphaFoldDB" id="A0A8C8HWF4"/>
<dbReference type="GeneTree" id="ENSGT01130000278318"/>
<name>A0A8C8HWF4_ONCTS</name>
<feature type="region of interest" description="Disordered" evidence="5">
    <location>
        <begin position="91"/>
        <end position="114"/>
    </location>
</feature>
<dbReference type="Pfam" id="PF00229">
    <property type="entry name" value="TNF"/>
    <property type="match status" value="1"/>
</dbReference>
<dbReference type="PANTHER" id="PTHR11471:SF54">
    <property type="entry name" value="TNF SUPERFAMILY MEMBER 11"/>
    <property type="match status" value="1"/>
</dbReference>
<keyword evidence="9" id="KW-1185">Reference proteome</keyword>
<sequence>MWREHQPYSRIHFCVSIWLQCIRNLYEMESSLPRFQQLRRTEATSNRTLIGTVVFMGLLQVVSSVAVVLHLTGHLQQVTQTGPALVETSDDLQRGESQRCPKNPREVTPSAHLPIQPTSGHIQRVIQNTMIHWDHAHGHLSKIGYHDGRILVREGGLYYIYAKTCFRYYDQVEESLLESGSHAPGRKGASAEPSIHREDGAGAGALLIQYVFHERHSHSAPPRPAVLMKSGSTRPWQRGHYHMCCQQQGGAFPLGSGDSIYVSVSNSWLLDPEAEGSYFGAFRISR</sequence>
<dbReference type="Ensembl" id="ENSOTST00005077445.2">
    <property type="protein sequence ID" value="ENSOTSP00005071384.1"/>
    <property type="gene ID" value="ENSOTSG00005033801.2"/>
</dbReference>
<reference evidence="8" key="2">
    <citation type="submission" date="2025-09" db="UniProtKB">
        <authorList>
            <consortium name="Ensembl"/>
        </authorList>
    </citation>
    <scope>IDENTIFICATION</scope>
</reference>
<evidence type="ECO:0000259" key="7">
    <source>
        <dbReference type="PROSITE" id="PS50049"/>
    </source>
</evidence>
<dbReference type="GO" id="GO:0006955">
    <property type="term" value="P:immune response"/>
    <property type="evidence" value="ECO:0007669"/>
    <property type="project" value="InterPro"/>
</dbReference>
<comment type="similarity">
    <text evidence="2">Belongs to the tumor necrosis factor family.</text>
</comment>
<keyword evidence="3" id="KW-0202">Cytokine</keyword>
<dbReference type="InterPro" id="IPR008983">
    <property type="entry name" value="Tumour_necrosis_fac-like_dom"/>
</dbReference>
<gene>
    <name evidence="8" type="primary">LOC112236954</name>
</gene>
<dbReference type="GO" id="GO:0005125">
    <property type="term" value="F:cytokine activity"/>
    <property type="evidence" value="ECO:0007669"/>
    <property type="project" value="UniProtKB-KW"/>
</dbReference>